<reference evidence="11" key="1">
    <citation type="submission" date="2020-10" db="EMBL/GenBank/DDBJ databases">
        <authorList>
            <person name="Gilroy R."/>
        </authorList>
    </citation>
    <scope>NUCLEOTIDE SEQUENCE</scope>
    <source>
        <strain evidence="11">B2-16538</strain>
    </source>
</reference>
<evidence type="ECO:0000256" key="6">
    <source>
        <dbReference type="ARBA" id="ARBA00023136"/>
    </source>
</evidence>
<evidence type="ECO:0000313" key="11">
    <source>
        <dbReference type="EMBL" id="MBO8485180.1"/>
    </source>
</evidence>
<name>A0A9D9NQY2_9BACT</name>
<dbReference type="Pfam" id="PF13715">
    <property type="entry name" value="CarbopepD_reg_2"/>
    <property type="match status" value="1"/>
</dbReference>
<dbReference type="Gene3D" id="2.60.40.1120">
    <property type="entry name" value="Carboxypeptidase-like, regulatory domain"/>
    <property type="match status" value="1"/>
</dbReference>
<evidence type="ECO:0000259" key="10">
    <source>
        <dbReference type="SMART" id="SM00965"/>
    </source>
</evidence>
<evidence type="ECO:0000256" key="1">
    <source>
        <dbReference type="ARBA" id="ARBA00004571"/>
    </source>
</evidence>
<comment type="subcellular location">
    <subcellularLocation>
        <location evidence="1 8">Cell outer membrane</location>
        <topology evidence="1 8">Multi-pass membrane protein</topology>
    </subcellularLocation>
</comment>
<evidence type="ECO:0000256" key="2">
    <source>
        <dbReference type="ARBA" id="ARBA00022448"/>
    </source>
</evidence>
<reference evidence="11" key="2">
    <citation type="journal article" date="2021" name="PeerJ">
        <title>Extensive microbial diversity within the chicken gut microbiome revealed by metagenomics and culture.</title>
        <authorList>
            <person name="Gilroy R."/>
            <person name="Ravi A."/>
            <person name="Getino M."/>
            <person name="Pursley I."/>
            <person name="Horton D.L."/>
            <person name="Alikhan N.F."/>
            <person name="Baker D."/>
            <person name="Gharbi K."/>
            <person name="Hall N."/>
            <person name="Watson M."/>
            <person name="Adriaenssens E.M."/>
            <person name="Foster-Nyarko E."/>
            <person name="Jarju S."/>
            <person name="Secka A."/>
            <person name="Antonio M."/>
            <person name="Oren A."/>
            <person name="Chaudhuri R.R."/>
            <person name="La Ragione R."/>
            <person name="Hildebrand F."/>
            <person name="Pallen M.J."/>
        </authorList>
    </citation>
    <scope>NUCLEOTIDE SEQUENCE</scope>
    <source>
        <strain evidence="11">B2-16538</strain>
    </source>
</reference>
<evidence type="ECO:0000256" key="8">
    <source>
        <dbReference type="PROSITE-ProRule" id="PRU01360"/>
    </source>
</evidence>
<comment type="similarity">
    <text evidence="8">Belongs to the TonB-dependent receptor family.</text>
</comment>
<dbReference type="PROSITE" id="PS52016">
    <property type="entry name" value="TONB_DEPENDENT_REC_3"/>
    <property type="match status" value="1"/>
</dbReference>
<dbReference type="SUPFAM" id="SSF56935">
    <property type="entry name" value="Porins"/>
    <property type="match status" value="1"/>
</dbReference>
<feature type="signal peptide" evidence="9">
    <location>
        <begin position="1"/>
        <end position="26"/>
    </location>
</feature>
<accession>A0A9D9NQY2</accession>
<evidence type="ECO:0000256" key="3">
    <source>
        <dbReference type="ARBA" id="ARBA00022452"/>
    </source>
</evidence>
<dbReference type="InterPro" id="IPR039426">
    <property type="entry name" value="TonB-dep_rcpt-like"/>
</dbReference>
<keyword evidence="7 8" id="KW-0998">Cell outer membrane</keyword>
<evidence type="ECO:0000256" key="7">
    <source>
        <dbReference type="ARBA" id="ARBA00023237"/>
    </source>
</evidence>
<dbReference type="InterPro" id="IPR008969">
    <property type="entry name" value="CarboxyPept-like_regulatory"/>
</dbReference>
<dbReference type="PANTHER" id="PTHR30069:SF29">
    <property type="entry name" value="HEMOGLOBIN AND HEMOGLOBIN-HAPTOGLOBIN-BINDING PROTEIN 1-RELATED"/>
    <property type="match status" value="1"/>
</dbReference>
<keyword evidence="4 8" id="KW-0812">Transmembrane</keyword>
<dbReference type="Gene3D" id="2.170.130.10">
    <property type="entry name" value="TonB-dependent receptor, plug domain"/>
    <property type="match status" value="1"/>
</dbReference>
<gene>
    <name evidence="11" type="ORF">IAB78_02000</name>
</gene>
<dbReference type="GO" id="GO:0009279">
    <property type="term" value="C:cell outer membrane"/>
    <property type="evidence" value="ECO:0007669"/>
    <property type="project" value="UniProtKB-SubCell"/>
</dbReference>
<feature type="domain" description="Secretin/TonB short N-terminal" evidence="10">
    <location>
        <begin position="54"/>
        <end position="103"/>
    </location>
</feature>
<keyword evidence="6 8" id="KW-0472">Membrane</keyword>
<dbReference type="InterPro" id="IPR011662">
    <property type="entry name" value="Secretin/TonB_short_N"/>
</dbReference>
<evidence type="ECO:0000256" key="4">
    <source>
        <dbReference type="ARBA" id="ARBA00022692"/>
    </source>
</evidence>
<comment type="caution">
    <text evidence="11">The sequence shown here is derived from an EMBL/GenBank/DDBJ whole genome shotgun (WGS) entry which is preliminary data.</text>
</comment>
<evidence type="ECO:0000313" key="12">
    <source>
        <dbReference type="Proteomes" id="UP000823750"/>
    </source>
</evidence>
<dbReference type="PANTHER" id="PTHR30069">
    <property type="entry name" value="TONB-DEPENDENT OUTER MEMBRANE RECEPTOR"/>
    <property type="match status" value="1"/>
</dbReference>
<dbReference type="NCBIfam" id="TIGR04056">
    <property type="entry name" value="OMP_RagA_SusC"/>
    <property type="match status" value="1"/>
</dbReference>
<dbReference type="InterPro" id="IPR023996">
    <property type="entry name" value="TonB-dep_OMP_SusC/RagA"/>
</dbReference>
<proteinExistence type="inferred from homology"/>
<dbReference type="InterPro" id="IPR037066">
    <property type="entry name" value="Plug_dom_sf"/>
</dbReference>
<dbReference type="NCBIfam" id="TIGR04057">
    <property type="entry name" value="SusC_RagA_signa"/>
    <property type="match status" value="1"/>
</dbReference>
<feature type="chain" id="PRO_5038986190" evidence="9">
    <location>
        <begin position="27"/>
        <end position="1102"/>
    </location>
</feature>
<keyword evidence="2 8" id="KW-0813">Transport</keyword>
<organism evidence="11 12">
    <name type="scientific">Candidatus Cryptobacteroides excrementavium</name>
    <dbReference type="NCBI Taxonomy" id="2840759"/>
    <lineage>
        <taxon>Bacteria</taxon>
        <taxon>Pseudomonadati</taxon>
        <taxon>Bacteroidota</taxon>
        <taxon>Bacteroidia</taxon>
        <taxon>Bacteroidales</taxon>
        <taxon>Candidatus Cryptobacteroides</taxon>
    </lineage>
</organism>
<protein>
    <submittedName>
        <fullName evidence="11">SusC/RagA family TonB-linked outer membrane protein</fullName>
    </submittedName>
</protein>
<dbReference type="SUPFAM" id="SSF49464">
    <property type="entry name" value="Carboxypeptidase regulatory domain-like"/>
    <property type="match status" value="1"/>
</dbReference>
<dbReference type="GO" id="GO:0015344">
    <property type="term" value="F:siderophore uptake transmembrane transporter activity"/>
    <property type="evidence" value="ECO:0007669"/>
    <property type="project" value="TreeGrafter"/>
</dbReference>
<dbReference type="Proteomes" id="UP000823750">
    <property type="component" value="Unassembled WGS sequence"/>
</dbReference>
<evidence type="ECO:0000256" key="9">
    <source>
        <dbReference type="SAM" id="SignalP"/>
    </source>
</evidence>
<dbReference type="GO" id="GO:0044718">
    <property type="term" value="P:siderophore transmembrane transport"/>
    <property type="evidence" value="ECO:0007669"/>
    <property type="project" value="TreeGrafter"/>
</dbReference>
<dbReference type="InterPro" id="IPR036942">
    <property type="entry name" value="Beta-barrel_TonB_sf"/>
</dbReference>
<dbReference type="InterPro" id="IPR012910">
    <property type="entry name" value="Plug_dom"/>
</dbReference>
<dbReference type="InterPro" id="IPR023997">
    <property type="entry name" value="TonB-dep_OMP_SusC/RagA_CS"/>
</dbReference>
<dbReference type="Pfam" id="PF07715">
    <property type="entry name" value="Plug"/>
    <property type="match status" value="1"/>
</dbReference>
<evidence type="ECO:0000256" key="5">
    <source>
        <dbReference type="ARBA" id="ARBA00022729"/>
    </source>
</evidence>
<dbReference type="SMART" id="SM00965">
    <property type="entry name" value="STN"/>
    <property type="match status" value="1"/>
</dbReference>
<sequence>MVNTIRQFRKFAGTMLLLLGGGLVYAQPASVSITLDLDNVPVEQAMRAIESQSRYLFINKGIDTGMTVSADVDAAPVQEALSQMFDGTDVAYSFDGTYIILSERQQASQQGPLTVSGTITDQAGLPVPGAAILIAGTNTGVVSDIDGKYSITIDSPDADTRLQVSILGYAAQEFAVNGRAVINVVMQEENTLLEGVVVTALGIRREEKSLSYNVQKVDNDVINAVKDANFVNSLSGKVAGLQINQSASGAGGSTRVIMRGVKSISGNNNALYVIDGIPMPDLRSSQVSGITETPDGGDFEGISNINPEDIESMSVLSGATASALYGSQGANGVILITTKKGQEGKVRVNFSNNTTFSSPFVMPQFQNTYGTDISNLSMSWGAKLETPTSYHPTDFFQTGYNTMTALSVSGGTERNQTYVSLAANNARGIIPNNVYNRYNFTMRNTAELVKDKLTLDVSASYMRQYKRNPTIQGQFHNPLVALYLFPRGGDFSKYQVYERYDQAAGYMKQFWDLSFIDGTENPYWEVNRELFENTAQRYTFNATLKYDILDWLSITGRARLDNMSMNYTRKIHASSNTLFASEYGNYQDNKVNHSNIYADVLLTIDKSFFNNDFSVLFNLGASIVDDQNNGSGFEGNLANIPNKFTLNNIDMRHAETKPYAERWHDQTQAVYATLQLGYKGMLYLDATFRNEWSSALAFTDHMYIPYPSVGLSAVVSSMTDLSKAGISFLKVRASYAEVGNAPRRFITGVNTPILTGGIISSETSAPAVNLTPERTKSVEAGLNVKFLDDMIWLDATYYNTNTYNQLFEYDAPPSTGYRKAFINAGRVNNWGIEASLGFQNTWKDFHWSTSFTYSMNRNKIMELVPDGAVDVSGNPVTVDEVNMDYGGYRMKIRKGGSIGDFYVTGLKTDEHGQIYVDPNSNTVTTDPDTWIYGGNTEAKARIGWSNQFSWKGIHLSFLFDARIGGEGVSATQALMDRFGVSLASAEARDEGGVWISGDQFIPDVKTFYANNGNGMSNLAYYVYDMTNIRLRELTIGYDLPRSWFKDKLGMTVSLVGRNLWMIYCKAPFDPELTASTGTYYQGLDYFMQPSTRNIGFSVRLQF</sequence>
<dbReference type="AlphaFoldDB" id="A0A9D9NQY2"/>
<keyword evidence="3 8" id="KW-1134">Transmembrane beta strand</keyword>
<dbReference type="Gene3D" id="2.40.170.20">
    <property type="entry name" value="TonB-dependent receptor, beta-barrel domain"/>
    <property type="match status" value="1"/>
</dbReference>
<keyword evidence="5 9" id="KW-0732">Signal</keyword>
<dbReference type="EMBL" id="JADILX010000035">
    <property type="protein sequence ID" value="MBO8485180.1"/>
    <property type="molecule type" value="Genomic_DNA"/>
</dbReference>